<evidence type="ECO:0000313" key="1">
    <source>
        <dbReference type="EMBL" id="NEN22298.1"/>
    </source>
</evidence>
<evidence type="ECO:0000313" key="2">
    <source>
        <dbReference type="Proteomes" id="UP000486602"/>
    </source>
</evidence>
<reference evidence="1 2" key="1">
    <citation type="submission" date="2020-02" db="EMBL/GenBank/DDBJ databases">
        <title>Out from the shadows clarifying the taxonomy of the family Cryomorphaceae and related taxa by utilizing the GTDB taxonomic framework.</title>
        <authorList>
            <person name="Bowman J.P."/>
        </authorList>
    </citation>
    <scope>NUCLEOTIDE SEQUENCE [LARGE SCALE GENOMIC DNA]</scope>
    <source>
        <strain evidence="1 2">QSSC 1-22</strain>
    </source>
</reference>
<gene>
    <name evidence="1" type="ORF">G3O08_02115</name>
</gene>
<dbReference type="EMBL" id="JAAGVY010000002">
    <property type="protein sequence ID" value="NEN22298.1"/>
    <property type="molecule type" value="Genomic_DNA"/>
</dbReference>
<dbReference type="RefSeq" id="WP_163283010.1">
    <property type="nucleotide sequence ID" value="NZ_JAAGVY010000002.1"/>
</dbReference>
<organism evidence="1 2">
    <name type="scientific">Cryomorpha ignava</name>
    <dbReference type="NCBI Taxonomy" id="101383"/>
    <lineage>
        <taxon>Bacteria</taxon>
        <taxon>Pseudomonadati</taxon>
        <taxon>Bacteroidota</taxon>
        <taxon>Flavobacteriia</taxon>
        <taxon>Flavobacteriales</taxon>
        <taxon>Cryomorphaceae</taxon>
        <taxon>Cryomorpha</taxon>
    </lineage>
</organism>
<dbReference type="AlphaFoldDB" id="A0A7K3WL92"/>
<protein>
    <submittedName>
        <fullName evidence="1">Uncharacterized protein</fullName>
    </submittedName>
</protein>
<accession>A0A7K3WL92</accession>
<dbReference type="Proteomes" id="UP000486602">
    <property type="component" value="Unassembled WGS sequence"/>
</dbReference>
<comment type="caution">
    <text evidence="1">The sequence shown here is derived from an EMBL/GenBank/DDBJ whole genome shotgun (WGS) entry which is preliminary data.</text>
</comment>
<name>A0A7K3WL92_9FLAO</name>
<proteinExistence type="predicted"/>
<keyword evidence="2" id="KW-1185">Reference proteome</keyword>
<sequence>MTDKKVIIALTQDEAVVLYDYLTRFNSQDNNVPFDDQAEQRVLWDIESMLEKEMVASLKTNYQDIVKQARDNIRDNEK</sequence>